<name>A0A834JY87_VESPE</name>
<proteinExistence type="predicted"/>
<accession>A0A834JY87</accession>
<dbReference type="EMBL" id="JACSDY010000020">
    <property type="protein sequence ID" value="KAF7396848.1"/>
    <property type="molecule type" value="Genomic_DNA"/>
</dbReference>
<gene>
    <name evidence="2" type="ORF">H0235_016385</name>
</gene>
<protein>
    <submittedName>
        <fullName evidence="2">Uncharacterized protein</fullName>
    </submittedName>
</protein>
<reference evidence="2" key="1">
    <citation type="journal article" date="2020" name="G3 (Bethesda)">
        <title>High-Quality Assemblies for Three Invasive Social Wasps from the &lt;i&gt;Vespula&lt;/i&gt; Genus.</title>
        <authorList>
            <person name="Harrop T.W.R."/>
            <person name="Guhlin J."/>
            <person name="McLaughlin G.M."/>
            <person name="Permina E."/>
            <person name="Stockwell P."/>
            <person name="Gilligan J."/>
            <person name="Le Lec M.F."/>
            <person name="Gruber M.A.M."/>
            <person name="Quinn O."/>
            <person name="Lovegrove M."/>
            <person name="Duncan E.J."/>
            <person name="Remnant E.J."/>
            <person name="Van Eeckhoven J."/>
            <person name="Graham B."/>
            <person name="Knapp R.A."/>
            <person name="Langford K.W."/>
            <person name="Kronenberg Z."/>
            <person name="Press M.O."/>
            <person name="Eacker S.M."/>
            <person name="Wilson-Rankin E.E."/>
            <person name="Purcell J."/>
            <person name="Lester P.J."/>
            <person name="Dearden P.K."/>
        </authorList>
    </citation>
    <scope>NUCLEOTIDE SEQUENCE</scope>
    <source>
        <strain evidence="2">Volc-1</strain>
    </source>
</reference>
<dbReference type="AlphaFoldDB" id="A0A834JY87"/>
<dbReference type="Proteomes" id="UP000600918">
    <property type="component" value="Unassembled WGS sequence"/>
</dbReference>
<feature type="compositionally biased region" description="Low complexity" evidence="1">
    <location>
        <begin position="160"/>
        <end position="174"/>
    </location>
</feature>
<feature type="region of interest" description="Disordered" evidence="1">
    <location>
        <begin position="188"/>
        <end position="219"/>
    </location>
</feature>
<feature type="compositionally biased region" description="Acidic residues" evidence="1">
    <location>
        <begin position="146"/>
        <end position="159"/>
    </location>
</feature>
<evidence type="ECO:0000256" key="1">
    <source>
        <dbReference type="SAM" id="MobiDB-lite"/>
    </source>
</evidence>
<feature type="region of interest" description="Disordered" evidence="1">
    <location>
        <begin position="139"/>
        <end position="174"/>
    </location>
</feature>
<evidence type="ECO:0000313" key="2">
    <source>
        <dbReference type="EMBL" id="KAF7396848.1"/>
    </source>
</evidence>
<keyword evidence="3" id="KW-1185">Reference proteome</keyword>
<organism evidence="2 3">
    <name type="scientific">Vespula pensylvanica</name>
    <name type="common">Western yellow jacket</name>
    <name type="synonym">Wasp</name>
    <dbReference type="NCBI Taxonomy" id="30213"/>
    <lineage>
        <taxon>Eukaryota</taxon>
        <taxon>Metazoa</taxon>
        <taxon>Ecdysozoa</taxon>
        <taxon>Arthropoda</taxon>
        <taxon>Hexapoda</taxon>
        <taxon>Insecta</taxon>
        <taxon>Pterygota</taxon>
        <taxon>Neoptera</taxon>
        <taxon>Endopterygota</taxon>
        <taxon>Hymenoptera</taxon>
        <taxon>Apocrita</taxon>
        <taxon>Aculeata</taxon>
        <taxon>Vespoidea</taxon>
        <taxon>Vespidae</taxon>
        <taxon>Vespinae</taxon>
        <taxon>Vespula</taxon>
    </lineage>
</organism>
<feature type="compositionally biased region" description="Basic and acidic residues" evidence="1">
    <location>
        <begin position="192"/>
        <end position="207"/>
    </location>
</feature>
<sequence>MKYCGYGLDVFGNVYRGNDGDRKIGWIYKASLVVNEGGVNDPLYFHVNCHPLTNRDSLNSLELFRTSLRLSKLIGDQTRRLSVNLQGATKTSKNVEESASYFTSDVHCLDVDEKRMRTTRFTRGSLVIGKDTEIIGHWATTNDNNNIDDDDGGDIDNDNDNNNNNNNNNNYNNNNYYARRIELDAMSTEVNGSKDTERLSDSDKSGEVEEEEEETSQRLVINASVLYNNT</sequence>
<comment type="caution">
    <text evidence="2">The sequence shown here is derived from an EMBL/GenBank/DDBJ whole genome shotgun (WGS) entry which is preliminary data.</text>
</comment>
<evidence type="ECO:0000313" key="3">
    <source>
        <dbReference type="Proteomes" id="UP000600918"/>
    </source>
</evidence>